<keyword evidence="4" id="KW-0511">Multifunctional enzyme</keyword>
<dbReference type="GO" id="GO:0044550">
    <property type="term" value="P:secondary metabolite biosynthetic process"/>
    <property type="evidence" value="ECO:0007669"/>
    <property type="project" value="TreeGrafter"/>
</dbReference>
<dbReference type="SUPFAM" id="SSF52777">
    <property type="entry name" value="CoA-dependent acyltransferases"/>
    <property type="match status" value="2"/>
</dbReference>
<dbReference type="PANTHER" id="PTHR45527">
    <property type="entry name" value="NONRIBOSOMAL PEPTIDE SYNTHETASE"/>
    <property type="match status" value="1"/>
</dbReference>
<dbReference type="GO" id="GO:0005737">
    <property type="term" value="C:cytoplasm"/>
    <property type="evidence" value="ECO:0007669"/>
    <property type="project" value="TreeGrafter"/>
</dbReference>
<dbReference type="InterPro" id="IPR000873">
    <property type="entry name" value="AMP-dep_synth/lig_dom"/>
</dbReference>
<dbReference type="SMART" id="SM00823">
    <property type="entry name" value="PKS_PP"/>
    <property type="match status" value="2"/>
</dbReference>
<dbReference type="SUPFAM" id="SSF47336">
    <property type="entry name" value="ACP-like"/>
    <property type="match status" value="2"/>
</dbReference>
<dbReference type="InterPro" id="IPR029058">
    <property type="entry name" value="AB_hydrolase_fold"/>
</dbReference>
<dbReference type="Pfam" id="PF13649">
    <property type="entry name" value="Methyltransf_25"/>
    <property type="match status" value="1"/>
</dbReference>
<dbReference type="SUPFAM" id="SSF56801">
    <property type="entry name" value="Acetyl-CoA synthetase-like"/>
    <property type="match status" value="2"/>
</dbReference>
<evidence type="ECO:0000256" key="1">
    <source>
        <dbReference type="ARBA" id="ARBA00022450"/>
    </source>
</evidence>
<dbReference type="Gene3D" id="3.30.300.30">
    <property type="match status" value="3"/>
</dbReference>
<reference evidence="6" key="1">
    <citation type="submission" date="2020-05" db="EMBL/GenBank/DDBJ databases">
        <title>Mycena genomes resolve the evolution of fungal bioluminescence.</title>
        <authorList>
            <person name="Tsai I.J."/>
        </authorList>
    </citation>
    <scope>NUCLEOTIDE SEQUENCE</scope>
    <source>
        <strain evidence="6">CCC161011</strain>
    </source>
</reference>
<dbReference type="CDD" id="cd19531">
    <property type="entry name" value="LCL_NRPS-like"/>
    <property type="match status" value="1"/>
</dbReference>
<evidence type="ECO:0000313" key="6">
    <source>
        <dbReference type="EMBL" id="KAF7341416.1"/>
    </source>
</evidence>
<dbReference type="InterPro" id="IPR023213">
    <property type="entry name" value="CAT-like_dom_sf"/>
</dbReference>
<dbReference type="CDD" id="cd02440">
    <property type="entry name" value="AdoMet_MTases"/>
    <property type="match status" value="1"/>
</dbReference>
<dbReference type="PROSITE" id="PS50075">
    <property type="entry name" value="CARRIER"/>
    <property type="match status" value="2"/>
</dbReference>
<dbReference type="SUPFAM" id="SSF53474">
    <property type="entry name" value="alpha/beta-Hydrolases"/>
    <property type="match status" value="1"/>
</dbReference>
<dbReference type="Gene3D" id="3.40.50.1820">
    <property type="entry name" value="alpha/beta hydrolase"/>
    <property type="match status" value="1"/>
</dbReference>
<dbReference type="PROSITE" id="PS00455">
    <property type="entry name" value="AMP_BINDING"/>
    <property type="match status" value="2"/>
</dbReference>
<evidence type="ECO:0000256" key="3">
    <source>
        <dbReference type="ARBA" id="ARBA00022598"/>
    </source>
</evidence>
<dbReference type="Gene3D" id="3.30.559.10">
    <property type="entry name" value="Chloramphenicol acetyltransferase-like domain"/>
    <property type="match status" value="1"/>
</dbReference>
<dbReference type="InterPro" id="IPR036736">
    <property type="entry name" value="ACP-like_sf"/>
</dbReference>
<dbReference type="Proteomes" id="UP000620124">
    <property type="component" value="Unassembled WGS sequence"/>
</dbReference>
<dbReference type="GO" id="GO:0043041">
    <property type="term" value="P:amino acid activation for nonribosomal peptide biosynthetic process"/>
    <property type="evidence" value="ECO:0007669"/>
    <property type="project" value="TreeGrafter"/>
</dbReference>
<dbReference type="InterPro" id="IPR009081">
    <property type="entry name" value="PP-bd_ACP"/>
</dbReference>
<dbReference type="InterPro" id="IPR001031">
    <property type="entry name" value="Thioesterase"/>
</dbReference>
<dbReference type="InterPro" id="IPR010071">
    <property type="entry name" value="AA_adenyl_dom"/>
</dbReference>
<dbReference type="GO" id="GO:0016874">
    <property type="term" value="F:ligase activity"/>
    <property type="evidence" value="ECO:0007669"/>
    <property type="project" value="UniProtKB-KW"/>
</dbReference>
<comment type="caution">
    <text evidence="6">The sequence shown here is derived from an EMBL/GenBank/DDBJ whole genome shotgun (WGS) entry which is preliminary data.</text>
</comment>
<dbReference type="InterPro" id="IPR045851">
    <property type="entry name" value="AMP-bd_C_sf"/>
</dbReference>
<dbReference type="Gene3D" id="3.30.559.30">
    <property type="entry name" value="Nonribosomal peptide synthetase, condensation domain"/>
    <property type="match status" value="1"/>
</dbReference>
<dbReference type="Pfam" id="PF00550">
    <property type="entry name" value="PP-binding"/>
    <property type="match status" value="2"/>
</dbReference>
<dbReference type="Gene3D" id="3.40.50.12780">
    <property type="entry name" value="N-terminal domain of ligase-like"/>
    <property type="match status" value="2"/>
</dbReference>
<dbReference type="CDD" id="cd05930">
    <property type="entry name" value="A_NRPS"/>
    <property type="match status" value="2"/>
</dbReference>
<dbReference type="SUPFAM" id="SSF53335">
    <property type="entry name" value="S-adenosyl-L-methionine-dependent methyltransferases"/>
    <property type="match status" value="1"/>
</dbReference>
<dbReference type="InterPro" id="IPR020806">
    <property type="entry name" value="PKS_PP-bd"/>
</dbReference>
<dbReference type="Gene3D" id="3.40.50.150">
    <property type="entry name" value="Vaccinia Virus protein VP39"/>
    <property type="match status" value="1"/>
</dbReference>
<evidence type="ECO:0000259" key="5">
    <source>
        <dbReference type="PROSITE" id="PS50075"/>
    </source>
</evidence>
<dbReference type="InterPro" id="IPR001242">
    <property type="entry name" value="Condensation_dom"/>
</dbReference>
<keyword evidence="1" id="KW-0596">Phosphopantetheine</keyword>
<evidence type="ECO:0000256" key="2">
    <source>
        <dbReference type="ARBA" id="ARBA00022553"/>
    </source>
</evidence>
<evidence type="ECO:0000313" key="7">
    <source>
        <dbReference type="Proteomes" id="UP000620124"/>
    </source>
</evidence>
<sequence length="2550" mass="281376">MSCPTPLALPTDFISPLDGSCVRMETINMPLAEKCTLKALESQICLPLQVDLTDVVASIFCATVSRITGHPDGSLRYSKAPEIFQTLCFDISPADTISDLVLAQFKNAHRHDAQAYRITLACREEKDSTPSAIDGCRWLLVPDECGGLGVCITFNRNVYCPTSIETYTQVLRRLIHASASDSYLNLTSSAICTPADIFQLRQWNCTVKEPFDASSAGELFRSIAANYADNVAVTNGGDDGMSLTYQQLDRWSDALALWLVDNGFGGPEETIVGIWQTRDVMLVVSYIACLKAGCAYMPLDMHLPADRMRIMLETSKSPLVLVNNPPSDFPCNDLVRCIDINGAEVRGHLSQAVDSHSLTRLPTVTPERLAFIVYTSGSTGVPKAVMLQHSSLLNFALWDIDGFTSDFRTPLMLNIAFDVSSGEMWMPLAHGATLVCYQSSDAFDALHLADFLEKEKISGILTSTPVVLALLDVDYFARDLPSLRYVGSGGDPPDLETIRTIMQLKPDISVINWYGPSESTVFVTEFIIPHDYRRKNISIGHPTPNNGCYIIDDNLNPVPPGVCGELLLTGGNLARGYLGQPQDTAAKFIQLDEGHPLGAVRGYRTGDLVRQLSTGDFEFVRRKDDGQVKLRGHRIELGEIEHVLQLHRDVTSVLVVLCKRGNNNDCLVAYLISASTLSSDELRETAKSRLPAYMIPSIFLQVPAFAMTRGGKLDRKTMASPDFVQQMTSKFSFTAPTNTVRLTPHESSIRKLFAEALGIDEEMLGLEVSIFDLGGNSLIAVRIVISIRRTFLVTLTVSDFMDNPTVLGVSQLIMQSKTMNEPTFTPTPIVHADSPLFPASQEQIDLWVEEQMNPGLTTYNTGFQRKLSGSLDVAAMMQAMIALVSRHDALRTTFEMQGDTLFQHVHPYGYKDGFIRLHEVDDEGKARAILTEDAAKLFDLTTDFPIRFAIVTLNATTYFISTIIHHIVTDGWSAGLIDTDLTLLYNAFLDNPSAKPLLEPLPFTFGDATTWRRQFAGSQLVKDQLQYWVTQLRGSRPLELFTDYVRPSKPSGGAAEIEFDIDSDTLTALRRLASTHRTSLYVILLAAFRALIYRSNGEEDGMLGMVNANRPLPELKNIVGFFVNSHALRLLVTPESTFADIIQATRKIVIDALEHSDVPFQDVVTALSPERNIARKPLVQLALVLQDFTGGSDNQFGRRLRDVTAEEIRIPSTNLDLSIHLFSQETTLHGYMMYQTDLFSHESVRTVLNNFQRVIRALVISPQGNIASMDMLTPADLVSLEGWNRSDVDSIMPKSLVHGFRSSVAAYNSSLAVNDGSISLTYEELDERSDRLASWLATKGLQKGSVVGISMPRSCLLVVAYLSCLKAGLVYMPLDRALPAARMRLMAQTASCQLFLTSGDCLLKDDTECVDLNDRSDIFLATPIVPLPDIDEDALCCIMFTSGSTGVPKGCVVEQKGMLNLCSPDTTQWAGRARNALSSGIGFDPSGFQIFTSLLTGAPLYCLPDEGVFNPRQFVQFLLDFEVQRCNVTPSTLNSLMAAGDDGWLERSSLEVILLGGEKLDAPKVLEIQRRKPTLQIYSVYGPTEASVTSVSYEHVSDLHASPLPLRQIPIGRALRNTQVYVVDHTLHPVPAGIVGQIVLSGPHLNPGYLNQPKQTAKVYKNLPSSSVLGARRIYLTGDLGYWTSEGQLQFVGRADTQVKVRGQRLETSEVERALESHPYVKDSSVVVVKDQERELLVGYVVLNDVSTDPNDLVNMWSEQYNDEELCEDLVGTPDQHDSARWHSMLDGSVIPPEQMDEWLDDALQQINARPDDRVLEIGVGTGQIALKLVDHVAHFTGVDLSRPSLDYLQSQVDQRGFGDKTVLHVAAAHEISRRLSNGDISLVIINSVAQYFPSGDYLTDVIKQAMQTMKSGGRIFLGDIRSYGLIEYHNTQRALGSLPSHASVIDVRKALESFSITQTELLLNPSFFFRLQHSLQGIAHVEILPKVMSCRNELSQYRYTVVLHVAQQPILMKPSTWLDFSAADTPVQDLHSVLRDSDESTIGLTKIRVLDLEGIYSLRTQIDGSDAEDNVSSLRGKLALPSGELPSPHALRLAAVQEGWTAFFDYSLQDFGTDCHYLRAIFARTSSLPTERSIAGAFDIPAILPGPTCNTIVGPINDLVQVKEAIIAHVRETLPKYMVPHIVTLDAFPLTVSGKMDSRLLASAQFFDAHDIAWKSSEGIIESPVTDTERQVLEIFSRVLKRSSDKIDMRESLFNLGGHSLMATMVVSIIRRELGAEVSMATFFLHPCVRDVAANIDSLRSSPLSRSRSLSSSTSETHDEIASLARTTLVVNQDRPDPTLFMFPESTGFASAYSSAFEHISHKVVAFGDDRWGQSIGPKETIHSLAAAGVAKILQHQPTGPYYLSGWSLGGFVALEAAVQLQALGAYVELVVLFDSLHSLTKGSGEWEGWNDELDPLLALTDDKERWLTQLNRANKLVSTFSLPPDAFLGRVVLIKAMKELREGEAADAKGGWGERLPQIEVQPFQAMHRSMFDKENGKKIGALLNELL</sequence>
<evidence type="ECO:0000256" key="4">
    <source>
        <dbReference type="ARBA" id="ARBA00023268"/>
    </source>
</evidence>
<accession>A0A8H6XJ19</accession>
<dbReference type="PANTHER" id="PTHR45527:SF1">
    <property type="entry name" value="FATTY ACID SYNTHASE"/>
    <property type="match status" value="1"/>
</dbReference>
<dbReference type="Pfam" id="PF00501">
    <property type="entry name" value="AMP-binding"/>
    <property type="match status" value="2"/>
</dbReference>
<organism evidence="6 7">
    <name type="scientific">Mycena venus</name>
    <dbReference type="NCBI Taxonomy" id="2733690"/>
    <lineage>
        <taxon>Eukaryota</taxon>
        <taxon>Fungi</taxon>
        <taxon>Dikarya</taxon>
        <taxon>Basidiomycota</taxon>
        <taxon>Agaricomycotina</taxon>
        <taxon>Agaricomycetes</taxon>
        <taxon>Agaricomycetidae</taxon>
        <taxon>Agaricales</taxon>
        <taxon>Marasmiineae</taxon>
        <taxon>Mycenaceae</taxon>
        <taxon>Mycena</taxon>
    </lineage>
</organism>
<feature type="domain" description="Carrier" evidence="5">
    <location>
        <begin position="743"/>
        <end position="817"/>
    </location>
</feature>
<dbReference type="InterPro" id="IPR020845">
    <property type="entry name" value="AMP-binding_CS"/>
</dbReference>
<protein>
    <submittedName>
        <fullName evidence="6">Amino acid adenylation</fullName>
    </submittedName>
</protein>
<proteinExistence type="predicted"/>
<dbReference type="NCBIfam" id="TIGR01733">
    <property type="entry name" value="AA-adenyl-dom"/>
    <property type="match status" value="2"/>
</dbReference>
<feature type="domain" description="Carrier" evidence="5">
    <location>
        <begin position="2224"/>
        <end position="2301"/>
    </location>
</feature>
<dbReference type="Pfam" id="PF00975">
    <property type="entry name" value="Thioesterase"/>
    <property type="match status" value="1"/>
</dbReference>
<dbReference type="InterPro" id="IPR029063">
    <property type="entry name" value="SAM-dependent_MTases_sf"/>
</dbReference>
<keyword evidence="7" id="KW-1185">Reference proteome</keyword>
<keyword evidence="2" id="KW-0597">Phosphoprotein</keyword>
<dbReference type="OrthoDB" id="408177at2759"/>
<dbReference type="Pfam" id="PF00668">
    <property type="entry name" value="Condensation"/>
    <property type="match status" value="1"/>
</dbReference>
<dbReference type="InterPro" id="IPR042099">
    <property type="entry name" value="ANL_N_sf"/>
</dbReference>
<name>A0A8H6XJ19_9AGAR</name>
<gene>
    <name evidence="6" type="ORF">MVEN_01878500</name>
</gene>
<dbReference type="InterPro" id="IPR041698">
    <property type="entry name" value="Methyltransf_25"/>
</dbReference>
<dbReference type="EMBL" id="JACAZI010000018">
    <property type="protein sequence ID" value="KAF7341416.1"/>
    <property type="molecule type" value="Genomic_DNA"/>
</dbReference>
<dbReference type="GO" id="GO:0031177">
    <property type="term" value="F:phosphopantetheine binding"/>
    <property type="evidence" value="ECO:0007669"/>
    <property type="project" value="InterPro"/>
</dbReference>
<dbReference type="Gene3D" id="1.10.1200.10">
    <property type="entry name" value="ACP-like"/>
    <property type="match status" value="1"/>
</dbReference>
<keyword evidence="3" id="KW-0436">Ligase</keyword>